<keyword evidence="2" id="KW-0732">Signal</keyword>
<name>A0AAU2JUY8_9ACTN</name>
<protein>
    <submittedName>
        <fullName evidence="3">Uncharacterized protein</fullName>
    </submittedName>
</protein>
<feature type="chain" id="PRO_5043502679" evidence="2">
    <location>
        <begin position="28"/>
        <end position="45"/>
    </location>
</feature>
<sequence>MSRTARIVIAAAFAALLVGGAAATASADSGWGSAPAGDSGSSARK</sequence>
<feature type="signal peptide" evidence="2">
    <location>
        <begin position="1"/>
        <end position="27"/>
    </location>
</feature>
<feature type="region of interest" description="Disordered" evidence="1">
    <location>
        <begin position="24"/>
        <end position="45"/>
    </location>
</feature>
<dbReference type="AlphaFoldDB" id="A0AAU2JUY8"/>
<evidence type="ECO:0000256" key="2">
    <source>
        <dbReference type="SAM" id="SignalP"/>
    </source>
</evidence>
<gene>
    <name evidence="3" type="ORF">OG327_22970</name>
</gene>
<dbReference type="EMBL" id="CP108264">
    <property type="protein sequence ID" value="WTU75960.1"/>
    <property type="molecule type" value="Genomic_DNA"/>
</dbReference>
<evidence type="ECO:0000256" key="1">
    <source>
        <dbReference type="SAM" id="MobiDB-lite"/>
    </source>
</evidence>
<accession>A0AAU2JUY8</accession>
<evidence type="ECO:0000313" key="3">
    <source>
        <dbReference type="EMBL" id="WTU75960.1"/>
    </source>
</evidence>
<proteinExistence type="predicted"/>
<reference evidence="3" key="1">
    <citation type="submission" date="2022-10" db="EMBL/GenBank/DDBJ databases">
        <title>The complete genomes of actinobacterial strains from the NBC collection.</title>
        <authorList>
            <person name="Joergensen T.S."/>
            <person name="Alvarez Arevalo M."/>
            <person name="Sterndorff E.B."/>
            <person name="Faurdal D."/>
            <person name="Vuksanovic O."/>
            <person name="Mourched A.-S."/>
            <person name="Charusanti P."/>
            <person name="Shaw S."/>
            <person name="Blin K."/>
            <person name="Weber T."/>
        </authorList>
    </citation>
    <scope>NUCLEOTIDE SEQUENCE</scope>
    <source>
        <strain evidence="3">NBC_00049</strain>
    </source>
</reference>
<organism evidence="3">
    <name type="scientific">Streptomyces sp. NBC_00049</name>
    <dbReference type="NCBI Taxonomy" id="2903617"/>
    <lineage>
        <taxon>Bacteria</taxon>
        <taxon>Bacillati</taxon>
        <taxon>Actinomycetota</taxon>
        <taxon>Actinomycetes</taxon>
        <taxon>Kitasatosporales</taxon>
        <taxon>Streptomycetaceae</taxon>
        <taxon>Streptomyces</taxon>
    </lineage>
</organism>